<dbReference type="InterPro" id="IPR011004">
    <property type="entry name" value="Trimer_LpxA-like_sf"/>
</dbReference>
<accession>R4KF59</accession>
<dbReference type="Proteomes" id="UP000013520">
    <property type="component" value="Chromosome"/>
</dbReference>
<keyword evidence="2" id="KW-1185">Reference proteome</keyword>
<name>R4KF59_9FIRM</name>
<protein>
    <submittedName>
        <fullName evidence="1">Isoleucine patch superfamily enzyme, carbonic anhydrase/acetyltransferase</fullName>
    </submittedName>
</protein>
<dbReference type="EMBL" id="CP003273">
    <property type="protein sequence ID" value="AGL01823.1"/>
    <property type="molecule type" value="Genomic_DNA"/>
</dbReference>
<dbReference type="STRING" id="767817.Desgi_2409"/>
<dbReference type="GO" id="GO:0016740">
    <property type="term" value="F:transferase activity"/>
    <property type="evidence" value="ECO:0007669"/>
    <property type="project" value="UniProtKB-KW"/>
</dbReference>
<dbReference type="CDD" id="cd04645">
    <property type="entry name" value="LbH_gamma_CA_like"/>
    <property type="match status" value="1"/>
</dbReference>
<gene>
    <name evidence="1" type="ORF">Desgi_2409</name>
</gene>
<reference evidence="1 2" key="1">
    <citation type="submission" date="2012-01" db="EMBL/GenBank/DDBJ databases">
        <title>Complete sequence of Desulfotomaculum gibsoniae DSM 7213.</title>
        <authorList>
            <consortium name="US DOE Joint Genome Institute"/>
            <person name="Lucas S."/>
            <person name="Han J."/>
            <person name="Lapidus A."/>
            <person name="Cheng J.-F."/>
            <person name="Goodwin L."/>
            <person name="Pitluck S."/>
            <person name="Peters L."/>
            <person name="Ovchinnikova G."/>
            <person name="Teshima H."/>
            <person name="Detter J.C."/>
            <person name="Han C."/>
            <person name="Tapia R."/>
            <person name="Land M."/>
            <person name="Hauser L."/>
            <person name="Kyrpides N."/>
            <person name="Ivanova N."/>
            <person name="Pagani I."/>
            <person name="Parshina S."/>
            <person name="Plugge C."/>
            <person name="Muyzer G."/>
            <person name="Kuever J."/>
            <person name="Ivanova A."/>
            <person name="Nazina T."/>
            <person name="Klenk H.-P."/>
            <person name="Brambilla E."/>
            <person name="Spring S."/>
            <person name="Stams A.F."/>
            <person name="Woyke T."/>
        </authorList>
    </citation>
    <scope>NUCLEOTIDE SEQUENCE [LARGE SCALE GENOMIC DNA]</scope>
    <source>
        <strain evidence="1 2">DSM 7213</strain>
    </source>
</reference>
<dbReference type="HOGENOM" id="CLU_064827_4_2_9"/>
<dbReference type="PANTHER" id="PTHR13061:SF29">
    <property type="entry name" value="GAMMA CARBONIC ANHYDRASE-LIKE 1, MITOCHONDRIAL-RELATED"/>
    <property type="match status" value="1"/>
</dbReference>
<dbReference type="InterPro" id="IPR050484">
    <property type="entry name" value="Transf_Hexapept/Carb_Anhydrase"/>
</dbReference>
<sequence>MLYSFDGKQPEVGKDTYVSEHALVIGDVKIGDNCYIGHGAILRGDYGTIEIGLGTAIEEGVVVHAPPNDICKIGKKVTIGHGAVVHAAQVGDFVVLGMGTITSLYSVIGEASIVAEGAVVKMGQIIPDKVVVAGNPASEVRKVSEKDTERWAYGKQLYIDLAKKYLNIGMHIIPAEK</sequence>
<dbReference type="KEGG" id="dgi:Desgi_2409"/>
<dbReference type="Pfam" id="PF00132">
    <property type="entry name" value="Hexapep"/>
    <property type="match status" value="1"/>
</dbReference>
<dbReference type="AlphaFoldDB" id="R4KF59"/>
<dbReference type="RefSeq" id="WP_006523065.1">
    <property type="nucleotide sequence ID" value="NC_021184.1"/>
</dbReference>
<organism evidence="1 2">
    <name type="scientific">Desulfoscipio gibsoniae DSM 7213</name>
    <dbReference type="NCBI Taxonomy" id="767817"/>
    <lineage>
        <taxon>Bacteria</taxon>
        <taxon>Bacillati</taxon>
        <taxon>Bacillota</taxon>
        <taxon>Clostridia</taxon>
        <taxon>Eubacteriales</taxon>
        <taxon>Desulfallaceae</taxon>
        <taxon>Desulfoscipio</taxon>
    </lineage>
</organism>
<dbReference type="PANTHER" id="PTHR13061">
    <property type="entry name" value="DYNACTIN SUBUNIT P25"/>
    <property type="match status" value="1"/>
</dbReference>
<dbReference type="InterPro" id="IPR001451">
    <property type="entry name" value="Hexapep"/>
</dbReference>
<dbReference type="OrthoDB" id="9803036at2"/>
<evidence type="ECO:0000313" key="1">
    <source>
        <dbReference type="EMBL" id="AGL01823.1"/>
    </source>
</evidence>
<evidence type="ECO:0000313" key="2">
    <source>
        <dbReference type="Proteomes" id="UP000013520"/>
    </source>
</evidence>
<keyword evidence="1" id="KW-0808">Transferase</keyword>
<dbReference type="Gene3D" id="2.160.10.10">
    <property type="entry name" value="Hexapeptide repeat proteins"/>
    <property type="match status" value="1"/>
</dbReference>
<dbReference type="InterPro" id="IPR047324">
    <property type="entry name" value="LbH_gamma_CA-like"/>
</dbReference>
<dbReference type="eggNOG" id="COG0663">
    <property type="taxonomic scope" value="Bacteria"/>
</dbReference>
<proteinExistence type="predicted"/>
<dbReference type="SUPFAM" id="SSF51161">
    <property type="entry name" value="Trimeric LpxA-like enzymes"/>
    <property type="match status" value="1"/>
</dbReference>